<evidence type="ECO:0000256" key="1">
    <source>
        <dbReference type="SAM" id="MobiDB-lite"/>
    </source>
</evidence>
<name>A0A6C0K5D9_9ZZZZ</name>
<organism evidence="2">
    <name type="scientific">viral metagenome</name>
    <dbReference type="NCBI Taxonomy" id="1070528"/>
    <lineage>
        <taxon>unclassified sequences</taxon>
        <taxon>metagenomes</taxon>
        <taxon>organismal metagenomes</taxon>
    </lineage>
</organism>
<sequence>MSGSSVLNLSNQCLNIGFQKIASSVFLAYATPIRTAVNATMQAMVSAETNPTYPTSWTTLIDSYNGTNLYTTLETVSTNAASLITEANALAQVYTLGNQATITAQGDDNLLYHLNRSNLAFNQLADSVQDLMVVFGYSLVQNNDTKDTGDWLLGSQTSSPTSIVNLAAGDQEILLQLAANLSVAFNNIANSVNTQVNSVPSWSLAGLSGIQVYLSYVAQQATEQSSYSTTLESTSQRQRESLAISAFVVMPSQYDEYLAAQTALFQSMYLSGEYFQDIYEGIHDATIFGTSPTPGSTPTGTPDLTPTLTSN</sequence>
<evidence type="ECO:0000313" key="2">
    <source>
        <dbReference type="EMBL" id="QHU12010.1"/>
    </source>
</evidence>
<proteinExistence type="predicted"/>
<dbReference type="EMBL" id="MN740794">
    <property type="protein sequence ID" value="QHU12010.1"/>
    <property type="molecule type" value="Genomic_DNA"/>
</dbReference>
<dbReference type="AlphaFoldDB" id="A0A6C0K5D9"/>
<accession>A0A6C0K5D9</accession>
<reference evidence="2" key="1">
    <citation type="journal article" date="2020" name="Nature">
        <title>Giant virus diversity and host interactions through global metagenomics.</title>
        <authorList>
            <person name="Schulz F."/>
            <person name="Roux S."/>
            <person name="Paez-Espino D."/>
            <person name="Jungbluth S."/>
            <person name="Walsh D.A."/>
            <person name="Denef V.J."/>
            <person name="McMahon K.D."/>
            <person name="Konstantinidis K.T."/>
            <person name="Eloe-Fadrosh E.A."/>
            <person name="Kyrpides N.C."/>
            <person name="Woyke T."/>
        </authorList>
    </citation>
    <scope>NUCLEOTIDE SEQUENCE</scope>
    <source>
        <strain evidence="2">GVMAG-S-1101169-75</strain>
    </source>
</reference>
<protein>
    <submittedName>
        <fullName evidence="2">Uncharacterized protein</fullName>
    </submittedName>
</protein>
<feature type="region of interest" description="Disordered" evidence="1">
    <location>
        <begin position="289"/>
        <end position="311"/>
    </location>
</feature>